<keyword evidence="2" id="KW-1185">Reference proteome</keyword>
<name>A0A120I132_9MICO</name>
<organism evidence="1 2">
    <name type="scientific">Microterricola viridarii</name>
    <dbReference type="NCBI Taxonomy" id="412690"/>
    <lineage>
        <taxon>Bacteria</taxon>
        <taxon>Bacillati</taxon>
        <taxon>Actinomycetota</taxon>
        <taxon>Actinomycetes</taxon>
        <taxon>Micrococcales</taxon>
        <taxon>Microbacteriaceae</taxon>
        <taxon>Microterricola</taxon>
    </lineage>
</organism>
<dbReference type="GO" id="GO:0003677">
    <property type="term" value="F:DNA binding"/>
    <property type="evidence" value="ECO:0007669"/>
    <property type="project" value="UniProtKB-KW"/>
</dbReference>
<dbReference type="AlphaFoldDB" id="A0A120I132"/>
<evidence type="ECO:0000313" key="1">
    <source>
        <dbReference type="EMBL" id="AMB58924.1"/>
    </source>
</evidence>
<dbReference type="Proteomes" id="UP000058305">
    <property type="component" value="Chromosome"/>
</dbReference>
<reference evidence="1 2" key="1">
    <citation type="journal article" date="2016" name="J. Biotechnol.">
        <title>First complete genome sequence of a species in the genus Microterricola, an extremophilic cold active enzyme producing bacterial strain ERGS5:02 isolated from Sikkim Himalaya.</title>
        <authorList>
            <person name="Himanshu"/>
            <person name="Swarnkar M.K."/>
            <person name="Singh D."/>
            <person name="Kumar R."/>
        </authorList>
    </citation>
    <scope>NUCLEOTIDE SEQUENCE [LARGE SCALE GENOMIC DNA]</scope>
    <source>
        <strain evidence="1 2">ERGS5:02</strain>
    </source>
</reference>
<dbReference type="RefSeq" id="WP_067227939.1">
    <property type="nucleotide sequence ID" value="NZ_CP014145.1"/>
</dbReference>
<sequence length="205" mass="21610">MFVITADQIASRTRADVTAPTIERLQRAHGAQLLLPPDRTAGDEIQLLGSDAATTLDVVLELTRTGDWSVGVGVGTVGLPLPAATREASGPAFYAARDAITRAKKRSTRFALHQQAAAEPGSTPAGDAEALIDLALALRQRRTAPGWELYDLVRSGLSYKEAAERLEISAPAASARAKAAQLTIEQNAVPALVGLLAALDRRSHS</sequence>
<accession>A0A120I132</accession>
<proteinExistence type="predicted"/>
<reference evidence="2" key="2">
    <citation type="submission" date="2016-01" db="EMBL/GenBank/DDBJ databases">
        <title>First complete genome sequence of a species in the genus Microterricola, an extremophilic cold active enzyme producing strain ERGS5:02 isolated from Sikkim Himalaya.</title>
        <authorList>
            <person name="Kumar R."/>
            <person name="Singh D."/>
            <person name="Swarnkar M.K."/>
        </authorList>
    </citation>
    <scope>NUCLEOTIDE SEQUENCE [LARGE SCALE GENOMIC DNA]</scope>
    <source>
        <strain evidence="2">ERGS5:02</strain>
    </source>
</reference>
<dbReference type="KEGG" id="mvd:AWU67_08670"/>
<dbReference type="OrthoDB" id="5184241at2"/>
<dbReference type="EMBL" id="CP014145">
    <property type="protein sequence ID" value="AMB58924.1"/>
    <property type="molecule type" value="Genomic_DNA"/>
</dbReference>
<keyword evidence="1" id="KW-0238">DNA-binding</keyword>
<gene>
    <name evidence="1" type="ORF">AWU67_08670</name>
</gene>
<protein>
    <submittedName>
        <fullName evidence="1">DNA-binding protein</fullName>
    </submittedName>
</protein>
<evidence type="ECO:0000313" key="2">
    <source>
        <dbReference type="Proteomes" id="UP000058305"/>
    </source>
</evidence>